<evidence type="ECO:0000313" key="1">
    <source>
        <dbReference type="EMBL" id="DAF46828.1"/>
    </source>
</evidence>
<proteinExistence type="predicted"/>
<accession>A0A8S5S709</accession>
<dbReference type="EMBL" id="BK032545">
    <property type="protein sequence ID" value="DAF46828.1"/>
    <property type="molecule type" value="Genomic_DNA"/>
</dbReference>
<protein>
    <submittedName>
        <fullName evidence="1">Head tail adaptor</fullName>
    </submittedName>
</protein>
<reference evidence="1" key="1">
    <citation type="journal article" date="2021" name="Proc. Natl. Acad. Sci. U.S.A.">
        <title>A Catalog of Tens of Thousands of Viruses from Human Metagenomes Reveals Hidden Associations with Chronic Diseases.</title>
        <authorList>
            <person name="Tisza M.J."/>
            <person name="Buck C.B."/>
        </authorList>
    </citation>
    <scope>NUCLEOTIDE SEQUENCE</scope>
    <source>
        <strain evidence="1">CtBrh2</strain>
    </source>
</reference>
<organism evidence="1">
    <name type="scientific">Siphoviridae sp. ctBrh2</name>
    <dbReference type="NCBI Taxonomy" id="2827804"/>
    <lineage>
        <taxon>Viruses</taxon>
        <taxon>Duplodnaviria</taxon>
        <taxon>Heunggongvirae</taxon>
        <taxon>Uroviricota</taxon>
        <taxon>Caudoviricetes</taxon>
    </lineage>
</organism>
<name>A0A8S5S709_9CAUD</name>
<sequence>MKPWFGYKQKYLSEVKSEDTSYKNTVNIVIRQKQKQTVTPDMIVSIKGVRYNIVDINPDVENEDFMLLILKAVE</sequence>